<dbReference type="GO" id="GO:0016491">
    <property type="term" value="F:oxidoreductase activity"/>
    <property type="evidence" value="ECO:0007669"/>
    <property type="project" value="UniProtKB-KW"/>
</dbReference>
<evidence type="ECO:0000256" key="3">
    <source>
        <dbReference type="SAM" id="Phobius"/>
    </source>
</evidence>
<dbReference type="EMBL" id="DTCA01000124">
    <property type="protein sequence ID" value="HGM07585.1"/>
    <property type="molecule type" value="Genomic_DNA"/>
</dbReference>
<accession>A0A7C4GZJ2</accession>
<dbReference type="AlphaFoldDB" id="A0A7C4GZJ2"/>
<dbReference type="PRINTS" id="PR00469">
    <property type="entry name" value="PNDRDTASEII"/>
</dbReference>
<evidence type="ECO:0000313" key="5">
    <source>
        <dbReference type="EMBL" id="HGM07585.1"/>
    </source>
</evidence>
<name>A0A7C4GZJ2_9CREN</name>
<feature type="domain" description="FAD/NAD(P)-binding" evidence="4">
    <location>
        <begin position="7"/>
        <end position="288"/>
    </location>
</feature>
<reference evidence="5" key="1">
    <citation type="journal article" date="2020" name="mSystems">
        <title>Genome- and Community-Level Interaction Insights into Carbon Utilization and Element Cycling Functions of Hydrothermarchaeota in Hydrothermal Sediment.</title>
        <authorList>
            <person name="Zhou Z."/>
            <person name="Liu Y."/>
            <person name="Xu W."/>
            <person name="Pan J."/>
            <person name="Luo Z.H."/>
            <person name="Li M."/>
        </authorList>
    </citation>
    <scope>NUCLEOTIDE SEQUENCE [LARGE SCALE GENOMIC DNA]</scope>
    <source>
        <strain evidence="5">SpSt-658</strain>
    </source>
</reference>
<protein>
    <submittedName>
        <fullName evidence="5">FAD-binding protein</fullName>
    </submittedName>
</protein>
<organism evidence="5">
    <name type="scientific">Ignisphaera aggregans</name>
    <dbReference type="NCBI Taxonomy" id="334771"/>
    <lineage>
        <taxon>Archaea</taxon>
        <taxon>Thermoproteota</taxon>
        <taxon>Thermoprotei</taxon>
        <taxon>Desulfurococcales</taxon>
        <taxon>Desulfurococcaceae</taxon>
        <taxon>Ignisphaera</taxon>
    </lineage>
</organism>
<keyword evidence="2" id="KW-0560">Oxidoreductase</keyword>
<keyword evidence="3" id="KW-1133">Transmembrane helix</keyword>
<keyword evidence="3" id="KW-0472">Membrane</keyword>
<gene>
    <name evidence="5" type="ORF">ENU31_04160</name>
</gene>
<proteinExistence type="predicted"/>
<keyword evidence="1" id="KW-0285">Flavoprotein</keyword>
<dbReference type="InterPro" id="IPR023753">
    <property type="entry name" value="FAD/NAD-binding_dom"/>
</dbReference>
<evidence type="ECO:0000256" key="1">
    <source>
        <dbReference type="ARBA" id="ARBA00022630"/>
    </source>
</evidence>
<dbReference type="Pfam" id="PF07992">
    <property type="entry name" value="Pyr_redox_2"/>
    <property type="match status" value="1"/>
</dbReference>
<dbReference type="InterPro" id="IPR050097">
    <property type="entry name" value="Ferredoxin-NADP_redctase_2"/>
</dbReference>
<dbReference type="PANTHER" id="PTHR48105">
    <property type="entry name" value="THIOREDOXIN REDUCTASE 1-RELATED-RELATED"/>
    <property type="match status" value="1"/>
</dbReference>
<dbReference type="PRINTS" id="PR00368">
    <property type="entry name" value="FADPNR"/>
</dbReference>
<dbReference type="InterPro" id="IPR036188">
    <property type="entry name" value="FAD/NAD-bd_sf"/>
</dbReference>
<comment type="caution">
    <text evidence="5">The sequence shown here is derived from an EMBL/GenBank/DDBJ whole genome shotgun (WGS) entry which is preliminary data.</text>
</comment>
<feature type="transmembrane region" description="Helical" evidence="3">
    <location>
        <begin position="281"/>
        <end position="300"/>
    </location>
</feature>
<sequence>MSNTDVYDVIVIGGGVAGLSAALYTSRQGLRTLVVSIDIGGQLSYANVIENYPGVESISGLNLVLKIQRQAISFGAEIVIDEVVSLSRENELFVVRTRKGSTYRSIAVIAACGKAPKRLNVTNEDNLVGKGVSYCVICDAPLYRGKEVALVSFGEKGIESLEILSSLTSKVHYIVPNNNDPSIQIAKQLPNVVIYPGYQVKGLVGDDHIKEVVICNREGNDIRLKIDGIFVELGFEVRAHFLKDFVDFNDKGEVIADALGRTKTEGLFVAGDIVNIQYKQAIIAAASGVISALSAINYVYKYKGMEKSITSDWKKNLKMSKRSLRL</sequence>
<dbReference type="Gene3D" id="3.50.50.60">
    <property type="entry name" value="FAD/NAD(P)-binding domain"/>
    <property type="match status" value="2"/>
</dbReference>
<dbReference type="SUPFAM" id="SSF51905">
    <property type="entry name" value="FAD/NAD(P)-binding domain"/>
    <property type="match status" value="1"/>
</dbReference>
<evidence type="ECO:0000256" key="2">
    <source>
        <dbReference type="ARBA" id="ARBA00023002"/>
    </source>
</evidence>
<keyword evidence="3" id="KW-0812">Transmembrane</keyword>
<evidence type="ECO:0000259" key="4">
    <source>
        <dbReference type="Pfam" id="PF07992"/>
    </source>
</evidence>